<accession>A0A1E7KAE5</accession>
<protein>
    <recommendedName>
        <fullName evidence="4">DUF3558 domain-containing protein</fullName>
    </recommendedName>
</protein>
<reference evidence="2 3" key="1">
    <citation type="journal article" date="2016" name="Front. Microbiol.">
        <title>Comparative Genomics Analysis of Streptomyces Species Reveals Their Adaptation to the Marine Environment and Their Diversity at the Genomic Level.</title>
        <authorList>
            <person name="Tian X."/>
            <person name="Zhang Z."/>
            <person name="Yang T."/>
            <person name="Chen M."/>
            <person name="Li J."/>
            <person name="Chen F."/>
            <person name="Yang J."/>
            <person name="Li W."/>
            <person name="Zhang B."/>
            <person name="Zhang Z."/>
            <person name="Wu J."/>
            <person name="Zhang C."/>
            <person name="Long L."/>
            <person name="Xiao J."/>
        </authorList>
    </citation>
    <scope>NUCLEOTIDE SEQUENCE [LARGE SCALE GENOMIC DNA]</scope>
    <source>
        <strain evidence="2 3">SCSIO M10379</strain>
    </source>
</reference>
<dbReference type="PROSITE" id="PS51257">
    <property type="entry name" value="PROKAR_LIPOPROTEIN"/>
    <property type="match status" value="1"/>
</dbReference>
<evidence type="ECO:0000313" key="2">
    <source>
        <dbReference type="EMBL" id="OEV00902.1"/>
    </source>
</evidence>
<gene>
    <name evidence="2" type="ORF">AN217_27315</name>
</gene>
<dbReference type="PATRIC" id="fig|943816.4.peg.5065"/>
<feature type="compositionally biased region" description="Polar residues" evidence="1">
    <location>
        <begin position="45"/>
        <end position="56"/>
    </location>
</feature>
<sequence length="238" mass="25201">MHRNASRNAPRRSRTVRNAVACAAAALPVLLVVGCSSDSDKDNGSDTPSASASKSPTVAPAKHKKLPDSCKTLDKKAAKDLVPGTEDASGKSVGSGDADDSNSCLWSGLDKYDYSQLTLSFKRFDSDPSIGSGDKRAADYLKQQVEEKTGSKDNKDLKKSDTSGIGDQAVSVVYETEKKDAKGKSADYRAERLVTRTANVVVTVDYEGAGFEDAKKPGADEVKKRAEKAAKAAVEHIG</sequence>
<evidence type="ECO:0000313" key="3">
    <source>
        <dbReference type="Proteomes" id="UP000175829"/>
    </source>
</evidence>
<proteinExistence type="predicted"/>
<comment type="caution">
    <text evidence="2">The sequence shown here is derived from an EMBL/GenBank/DDBJ whole genome shotgun (WGS) entry which is preliminary data.</text>
</comment>
<evidence type="ECO:0000256" key="1">
    <source>
        <dbReference type="SAM" id="MobiDB-lite"/>
    </source>
</evidence>
<dbReference type="Proteomes" id="UP000175829">
    <property type="component" value="Unassembled WGS sequence"/>
</dbReference>
<name>A0A1E7KAE5_9ACTN</name>
<dbReference type="EMBL" id="LJGV01000022">
    <property type="protein sequence ID" value="OEV00902.1"/>
    <property type="molecule type" value="Genomic_DNA"/>
</dbReference>
<evidence type="ECO:0008006" key="4">
    <source>
        <dbReference type="Google" id="ProtNLM"/>
    </source>
</evidence>
<organism evidence="2 3">
    <name type="scientific">Streptomyces qinglanensis</name>
    <dbReference type="NCBI Taxonomy" id="943816"/>
    <lineage>
        <taxon>Bacteria</taxon>
        <taxon>Bacillati</taxon>
        <taxon>Actinomycetota</taxon>
        <taxon>Actinomycetes</taxon>
        <taxon>Kitasatosporales</taxon>
        <taxon>Streptomycetaceae</taxon>
        <taxon>Streptomyces</taxon>
    </lineage>
</organism>
<feature type="compositionally biased region" description="Basic and acidic residues" evidence="1">
    <location>
        <begin position="66"/>
        <end position="79"/>
    </location>
</feature>
<dbReference type="AlphaFoldDB" id="A0A1E7KAE5"/>
<feature type="region of interest" description="Disordered" evidence="1">
    <location>
        <begin position="37"/>
        <end position="100"/>
    </location>
</feature>